<proteinExistence type="predicted"/>
<dbReference type="Proteomes" id="UP000249610">
    <property type="component" value="Unassembled WGS sequence"/>
</dbReference>
<keyword evidence="2" id="KW-1185">Reference proteome</keyword>
<organism evidence="1 2">
    <name type="scientific">Algoriphagus yeomjeoni</name>
    <dbReference type="NCBI Taxonomy" id="291403"/>
    <lineage>
        <taxon>Bacteria</taxon>
        <taxon>Pseudomonadati</taxon>
        <taxon>Bacteroidota</taxon>
        <taxon>Cytophagia</taxon>
        <taxon>Cytophagales</taxon>
        <taxon>Cyclobacteriaceae</taxon>
        <taxon>Algoriphagus</taxon>
    </lineage>
</organism>
<reference evidence="1 2" key="1">
    <citation type="submission" date="2018-06" db="EMBL/GenBank/DDBJ databases">
        <title>Genomic Encyclopedia of Archaeal and Bacterial Type Strains, Phase II (KMG-II): from individual species to whole genera.</title>
        <authorList>
            <person name="Goeker M."/>
        </authorList>
    </citation>
    <scope>NUCLEOTIDE SEQUENCE [LARGE SCALE GENOMIC DNA]</scope>
    <source>
        <strain evidence="1 2">DSM 23446</strain>
    </source>
</reference>
<name>A0A327PJJ2_9BACT</name>
<comment type="caution">
    <text evidence="1">The sequence shown here is derived from an EMBL/GenBank/DDBJ whole genome shotgun (WGS) entry which is preliminary data.</text>
</comment>
<sequence>MEKGIAKKIEFSVFGIKKSQIKVCDFFCSAPFLSSRTVLYQPLSFATVRVLTNGFLATAVLLLQKLDLSLPVPSRFHLAGIYFLIPNKRCCASAGSLVDFIPVLKHRATEDLSGARLQSCPTTGGLVPRIMQSSDCLSCSVKHRSSGIQLFLVSILLAFCSRLQYDDGAPALGRWLIFIPVLKHRASEDLCLRKFFRFQTLSSCRRSCRHERFSSNRCPLPPFVSSRTVSQQPLSCFSRSWIQVK</sequence>
<evidence type="ECO:0000313" key="2">
    <source>
        <dbReference type="Proteomes" id="UP000249610"/>
    </source>
</evidence>
<dbReference type="EMBL" id="QLLK01000004">
    <property type="protein sequence ID" value="RAI91677.1"/>
    <property type="molecule type" value="Genomic_DNA"/>
</dbReference>
<evidence type="ECO:0000313" key="1">
    <source>
        <dbReference type="EMBL" id="RAI91677.1"/>
    </source>
</evidence>
<dbReference type="AlphaFoldDB" id="A0A327PJJ2"/>
<protein>
    <submittedName>
        <fullName evidence="1">Uncharacterized protein</fullName>
    </submittedName>
</protein>
<accession>A0A327PJJ2</accession>
<gene>
    <name evidence="1" type="ORF">LV83_01868</name>
</gene>